<sequence length="51" mass="6391">MKCNYIKPILYKIILLFWFFLLFKSFYKYDLSKYQYFLTVMSPKEAFISQK</sequence>
<keyword evidence="1" id="KW-1133">Transmembrane helix</keyword>
<keyword evidence="1" id="KW-0812">Transmembrane</keyword>
<organism evidence="2">
    <name type="scientific">Enterococcus faecium</name>
    <name type="common">Streptococcus faecium</name>
    <dbReference type="NCBI Taxonomy" id="1352"/>
    <lineage>
        <taxon>Bacteria</taxon>
        <taxon>Bacillati</taxon>
        <taxon>Bacillota</taxon>
        <taxon>Bacilli</taxon>
        <taxon>Lactobacillales</taxon>
        <taxon>Enterococcaceae</taxon>
        <taxon>Enterococcus</taxon>
    </lineage>
</organism>
<feature type="transmembrane region" description="Helical" evidence="1">
    <location>
        <begin position="9"/>
        <end position="27"/>
    </location>
</feature>
<reference evidence="2" key="1">
    <citation type="journal article" date="1998" name="Appl. Environ. Microbiol.">
        <title>Purification and genetic characterization of enterocin I from Enterococcus faecium 6T1a, a novel antilisterial plasmid-encoded bacteriocin which does not belong to the pediocin family of bacteriocins.</title>
        <authorList>
            <person name="Floriano B."/>
            <person name="Ruiz-Barba J.L."/>
            <person name="Jimenez-Diaz R."/>
        </authorList>
    </citation>
    <scope>NUCLEOTIDE SEQUENCE</scope>
    <source>
        <strain evidence="2">6T1a</strain>
        <plasmid evidence="2">pEF1</plasmid>
    </source>
</reference>
<geneLocation type="plasmid" evidence="2">
    <name>pEF1</name>
</geneLocation>
<evidence type="ECO:0000313" key="2">
    <source>
        <dbReference type="EMBL" id="ABB46267.1"/>
    </source>
</evidence>
<proteinExistence type="predicted"/>
<keyword evidence="1" id="KW-0472">Membrane</keyword>
<name>A3QMY4_ENTFC</name>
<reference evidence="2" key="2">
    <citation type="journal article" date="2007" name="Plasmid">
        <title>Molecular analysis of the 21-kb bacteriocin-encoding plasmid pEF1 from Enterococcus faecium 6T1a.</title>
        <authorList>
            <person name="Ruiz-Barba J.L."/>
            <person name="Floriano B."/>
            <person name="Maldonado-Barragan A."/>
            <person name="Jimenez-Diaz R."/>
        </authorList>
    </citation>
    <scope>NUCLEOTIDE SEQUENCE</scope>
    <source>
        <strain evidence="2">6T1a</strain>
        <plasmid evidence="2">pEF1</plasmid>
    </source>
</reference>
<dbReference type="EMBL" id="DQ198088">
    <property type="protein sequence ID" value="ABB46267.1"/>
    <property type="molecule type" value="Genomic_DNA"/>
</dbReference>
<evidence type="ECO:0000256" key="1">
    <source>
        <dbReference type="SAM" id="Phobius"/>
    </source>
</evidence>
<keyword evidence="2" id="KW-0614">Plasmid</keyword>
<accession>A3QMY4</accession>
<dbReference type="AlphaFoldDB" id="A3QMY4"/>
<protein>
    <submittedName>
        <fullName evidence="2">Uncharacterized protein</fullName>
    </submittedName>
</protein>